<dbReference type="CDD" id="cd04301">
    <property type="entry name" value="NAT_SF"/>
    <property type="match status" value="1"/>
</dbReference>
<dbReference type="InterPro" id="IPR016181">
    <property type="entry name" value="Acyl_CoA_acyltransferase"/>
</dbReference>
<evidence type="ECO:0000259" key="2">
    <source>
        <dbReference type="PROSITE" id="PS51186"/>
    </source>
</evidence>
<gene>
    <name evidence="3" type="ORF">SAMN05421505_113116</name>
</gene>
<dbReference type="SUPFAM" id="SSF55729">
    <property type="entry name" value="Acyl-CoA N-acyltransferases (Nat)"/>
    <property type="match status" value="1"/>
</dbReference>
<dbReference type="PROSITE" id="PS51186">
    <property type="entry name" value="GNAT"/>
    <property type="match status" value="1"/>
</dbReference>
<proteinExistence type="predicted"/>
<dbReference type="InterPro" id="IPR000182">
    <property type="entry name" value="GNAT_dom"/>
</dbReference>
<keyword evidence="3" id="KW-0808">Transferase</keyword>
<dbReference type="InterPro" id="IPR052523">
    <property type="entry name" value="Trichothecene_AcTrans"/>
</dbReference>
<reference evidence="3 4" key="1">
    <citation type="submission" date="2016-10" db="EMBL/GenBank/DDBJ databases">
        <authorList>
            <person name="de Groot N.N."/>
        </authorList>
    </citation>
    <scope>NUCLEOTIDE SEQUENCE [LARGE SCALE GENOMIC DNA]</scope>
    <source>
        <strain evidence="3 4">CPCC 201354</strain>
    </source>
</reference>
<dbReference type="EMBL" id="FNCN01000013">
    <property type="protein sequence ID" value="SDH27795.1"/>
    <property type="molecule type" value="Genomic_DNA"/>
</dbReference>
<dbReference type="Proteomes" id="UP000198923">
    <property type="component" value="Unassembled WGS sequence"/>
</dbReference>
<keyword evidence="4" id="KW-1185">Reference proteome</keyword>
<dbReference type="GO" id="GO:0016747">
    <property type="term" value="F:acyltransferase activity, transferring groups other than amino-acyl groups"/>
    <property type="evidence" value="ECO:0007669"/>
    <property type="project" value="InterPro"/>
</dbReference>
<dbReference type="AlphaFoldDB" id="A0A1G8B3U3"/>
<dbReference type="Pfam" id="PF00583">
    <property type="entry name" value="Acetyltransf_1"/>
    <property type="match status" value="1"/>
</dbReference>
<name>A0A1G8B3U3_9ACTN</name>
<dbReference type="STRING" id="504805.SAMN05421505_113116"/>
<dbReference type="Gene3D" id="3.40.630.30">
    <property type="match status" value="1"/>
</dbReference>
<dbReference type="OrthoDB" id="7057833at2"/>
<dbReference type="PANTHER" id="PTHR42791">
    <property type="entry name" value="GNAT FAMILY ACETYLTRANSFERASE"/>
    <property type="match status" value="1"/>
</dbReference>
<evidence type="ECO:0000313" key="4">
    <source>
        <dbReference type="Proteomes" id="UP000198923"/>
    </source>
</evidence>
<sequence length="191" mass="21058">MRRDAMPADPGDHDQASEDAARRAVRVLTAAFSKDDLIRWLMPSTSSRLFESVVAESAAVGGLDVLDEVAAAVWLPWPADDPQAEPPTHLPFRLRKYVELTAPRHPSGRDHLYLQFLGVHPDSQGLGIGSSLLARGLTRADDAGLPVFLEAGSPQNVRLYERHAFEPLGDPIVFPDGPTIWPMLREPRRRA</sequence>
<evidence type="ECO:0000313" key="3">
    <source>
        <dbReference type="EMBL" id="SDH27795.1"/>
    </source>
</evidence>
<feature type="region of interest" description="Disordered" evidence="1">
    <location>
        <begin position="1"/>
        <end position="20"/>
    </location>
</feature>
<organism evidence="3 4">
    <name type="scientific">Sinosporangium album</name>
    <dbReference type="NCBI Taxonomy" id="504805"/>
    <lineage>
        <taxon>Bacteria</taxon>
        <taxon>Bacillati</taxon>
        <taxon>Actinomycetota</taxon>
        <taxon>Actinomycetes</taxon>
        <taxon>Streptosporangiales</taxon>
        <taxon>Streptosporangiaceae</taxon>
        <taxon>Sinosporangium</taxon>
    </lineage>
</organism>
<evidence type="ECO:0000256" key="1">
    <source>
        <dbReference type="SAM" id="MobiDB-lite"/>
    </source>
</evidence>
<dbReference type="RefSeq" id="WP_093171246.1">
    <property type="nucleotide sequence ID" value="NZ_FNCN01000013.1"/>
</dbReference>
<feature type="domain" description="N-acetyltransferase" evidence="2">
    <location>
        <begin position="49"/>
        <end position="188"/>
    </location>
</feature>
<dbReference type="PANTHER" id="PTHR42791:SF1">
    <property type="entry name" value="N-ACETYLTRANSFERASE DOMAIN-CONTAINING PROTEIN"/>
    <property type="match status" value="1"/>
</dbReference>
<protein>
    <submittedName>
        <fullName evidence="3">Acetyltransferase (GNAT) family protein</fullName>
    </submittedName>
</protein>
<accession>A0A1G8B3U3</accession>